<evidence type="ECO:0000256" key="1">
    <source>
        <dbReference type="ARBA" id="ARBA00022729"/>
    </source>
</evidence>
<evidence type="ECO:0000313" key="6">
    <source>
        <dbReference type="Proteomes" id="UP001267878"/>
    </source>
</evidence>
<keyword evidence="1 3" id="KW-0732">Signal</keyword>
<evidence type="ECO:0000256" key="2">
    <source>
        <dbReference type="SAM" id="MobiDB-lite"/>
    </source>
</evidence>
<organism evidence="5 6">
    <name type="scientific">Agrilutibacter niabensis</name>
    <dbReference type="NCBI Taxonomy" id="380628"/>
    <lineage>
        <taxon>Bacteria</taxon>
        <taxon>Pseudomonadati</taxon>
        <taxon>Pseudomonadota</taxon>
        <taxon>Gammaproteobacteria</taxon>
        <taxon>Lysobacterales</taxon>
        <taxon>Lysobacteraceae</taxon>
        <taxon>Agrilutibacter</taxon>
    </lineage>
</organism>
<name>A0ABU1VSJ3_9GAMM</name>
<dbReference type="InterPro" id="IPR013766">
    <property type="entry name" value="Thioredoxin_domain"/>
</dbReference>
<dbReference type="CDD" id="cd03019">
    <property type="entry name" value="DsbA_DsbA"/>
    <property type="match status" value="1"/>
</dbReference>
<reference evidence="5 6" key="1">
    <citation type="submission" date="2023-07" db="EMBL/GenBank/DDBJ databases">
        <title>Sorghum-associated microbial communities from plants grown in Nebraska, USA.</title>
        <authorList>
            <person name="Schachtman D."/>
        </authorList>
    </citation>
    <scope>NUCLEOTIDE SEQUENCE [LARGE SCALE GENOMIC DNA]</scope>
    <source>
        <strain evidence="5 6">BE187</strain>
    </source>
</reference>
<gene>
    <name evidence="5" type="ORF">J2X04_002793</name>
</gene>
<dbReference type="InterPro" id="IPR036249">
    <property type="entry name" value="Thioredoxin-like_sf"/>
</dbReference>
<feature type="chain" id="PRO_5045999793" evidence="3">
    <location>
        <begin position="17"/>
        <end position="250"/>
    </location>
</feature>
<feature type="region of interest" description="Disordered" evidence="2">
    <location>
        <begin position="23"/>
        <end position="57"/>
    </location>
</feature>
<feature type="compositionally biased region" description="Low complexity" evidence="2">
    <location>
        <begin position="24"/>
        <end position="57"/>
    </location>
</feature>
<dbReference type="RefSeq" id="WP_310055147.1">
    <property type="nucleotide sequence ID" value="NZ_JAVDVW010000002.1"/>
</dbReference>
<dbReference type="InterPro" id="IPR023205">
    <property type="entry name" value="DsbA/DsbL"/>
</dbReference>
<evidence type="ECO:0000256" key="3">
    <source>
        <dbReference type="SAM" id="SignalP"/>
    </source>
</evidence>
<evidence type="ECO:0000313" key="5">
    <source>
        <dbReference type="EMBL" id="MDR7100412.1"/>
    </source>
</evidence>
<dbReference type="PANTHER" id="PTHR35891:SF2">
    <property type="entry name" value="THIOL:DISULFIDE INTERCHANGE PROTEIN DSBA"/>
    <property type="match status" value="1"/>
</dbReference>
<dbReference type="Pfam" id="PF13462">
    <property type="entry name" value="Thioredoxin_4"/>
    <property type="match status" value="1"/>
</dbReference>
<feature type="domain" description="Thioredoxin" evidence="4">
    <location>
        <begin position="32"/>
        <end position="195"/>
    </location>
</feature>
<dbReference type="Gene3D" id="3.40.30.10">
    <property type="entry name" value="Glutaredoxin"/>
    <property type="match status" value="1"/>
</dbReference>
<dbReference type="PANTHER" id="PTHR35891">
    <property type="entry name" value="THIOL:DISULFIDE INTERCHANGE PROTEIN DSBA"/>
    <property type="match status" value="1"/>
</dbReference>
<evidence type="ECO:0000259" key="4">
    <source>
        <dbReference type="PROSITE" id="PS51352"/>
    </source>
</evidence>
<dbReference type="EMBL" id="JAVDVW010000002">
    <property type="protein sequence ID" value="MDR7100412.1"/>
    <property type="molecule type" value="Genomic_DNA"/>
</dbReference>
<dbReference type="InterPro" id="IPR012336">
    <property type="entry name" value="Thioredoxin-like_fold"/>
</dbReference>
<dbReference type="SUPFAM" id="SSF52833">
    <property type="entry name" value="Thioredoxin-like"/>
    <property type="match status" value="1"/>
</dbReference>
<proteinExistence type="predicted"/>
<accession>A0ABU1VSJ3</accession>
<comment type="caution">
    <text evidence="5">The sequence shown here is derived from an EMBL/GenBank/DDBJ whole genome shotgun (WGS) entry which is preliminary data.</text>
</comment>
<dbReference type="Proteomes" id="UP001267878">
    <property type="component" value="Unassembled WGS sequence"/>
</dbReference>
<dbReference type="InterPro" id="IPR050824">
    <property type="entry name" value="Thiol_disulfide_DsbA"/>
</dbReference>
<keyword evidence="6" id="KW-1185">Reference proteome</keyword>
<dbReference type="PROSITE" id="PS51352">
    <property type="entry name" value="THIOREDOXIN_2"/>
    <property type="match status" value="1"/>
</dbReference>
<feature type="signal peptide" evidence="3">
    <location>
        <begin position="1"/>
        <end position="16"/>
    </location>
</feature>
<sequence>MMLRPALLLSVLLPLAACKPQPEAPAEPATPAVATTPAPAAAVETTAEPAPAATPDVPVGPAPVAGIDYVAIAGGKPFEPGNGRIEVAEAFSYTCPHCAHFEELVREWRARQPADVKFTPVAAFFGANPEPFARAFYAAEAMGVRVKTHEAMFRAIHVEQTIDPGKATPASIAAFYGRFGVDPTQFASAMTSARTDAQLKHAAQFVEQTGVEGSPSIIVDGKYRVTGKTMEDMLRITTHLLAKERAARGG</sequence>
<protein>
    <submittedName>
        <fullName evidence="5">Thiol:disulfide interchange protein DsbA</fullName>
    </submittedName>
</protein>